<evidence type="ECO:0000313" key="8">
    <source>
        <dbReference type="EMBL" id="MFC3122086.1"/>
    </source>
</evidence>
<name>A0ABV7FRM4_9ALTE</name>
<evidence type="ECO:0000256" key="5">
    <source>
        <dbReference type="ARBA" id="ARBA00022842"/>
    </source>
</evidence>
<evidence type="ECO:0000256" key="3">
    <source>
        <dbReference type="ARBA" id="ARBA00022679"/>
    </source>
</evidence>
<reference evidence="9" key="1">
    <citation type="journal article" date="2019" name="Int. J. Syst. Evol. Microbiol.">
        <title>The Global Catalogue of Microorganisms (GCM) 10K type strain sequencing project: providing services to taxonomists for standard genome sequencing and annotation.</title>
        <authorList>
            <consortium name="The Broad Institute Genomics Platform"/>
            <consortium name="The Broad Institute Genome Sequencing Center for Infectious Disease"/>
            <person name="Wu L."/>
            <person name="Ma J."/>
        </authorList>
    </citation>
    <scope>NUCLEOTIDE SEQUENCE [LARGE SCALE GENOMIC DNA]</scope>
    <source>
        <strain evidence="9">KCTC 52473</strain>
    </source>
</reference>
<comment type="similarity">
    <text evidence="2 7">Belongs to the FPP/GGPP synthase family.</text>
</comment>
<keyword evidence="3 7" id="KW-0808">Transferase</keyword>
<keyword evidence="5" id="KW-0460">Magnesium</keyword>
<dbReference type="Proteomes" id="UP001595478">
    <property type="component" value="Unassembled WGS sequence"/>
</dbReference>
<evidence type="ECO:0000256" key="6">
    <source>
        <dbReference type="ARBA" id="ARBA00023229"/>
    </source>
</evidence>
<keyword evidence="4" id="KW-0479">Metal-binding</keyword>
<dbReference type="SFLD" id="SFLDS00005">
    <property type="entry name" value="Isoprenoid_Synthase_Type_I"/>
    <property type="match status" value="1"/>
</dbReference>
<dbReference type="SUPFAM" id="SSF48576">
    <property type="entry name" value="Terpenoid synthases"/>
    <property type="match status" value="1"/>
</dbReference>
<dbReference type="PROSITE" id="PS00723">
    <property type="entry name" value="POLYPRENYL_SYNTHASE_1"/>
    <property type="match status" value="1"/>
</dbReference>
<dbReference type="GO" id="GO:0016740">
    <property type="term" value="F:transferase activity"/>
    <property type="evidence" value="ECO:0007669"/>
    <property type="project" value="UniProtKB-KW"/>
</dbReference>
<dbReference type="CDD" id="cd00685">
    <property type="entry name" value="Trans_IPPS_HT"/>
    <property type="match status" value="1"/>
</dbReference>
<proteinExistence type="inferred from homology"/>
<dbReference type="RefSeq" id="WP_376920220.1">
    <property type="nucleotide sequence ID" value="NZ_JBHRSW010000017.1"/>
</dbReference>
<sequence>MSETLALLQDETNAALKRSFESLASNLQYTDSYLLQAVSYSLLNGGKRMRPLLLRLTGKMLSADTQDLNVAALALECIHAYSLVHDDLPAMDDDALRRGKPTCHIQFNEATAILAGDALQSMAFECLSSMPMSEYGESKRAKLVAILSRAAGIRGMCQGQSLDLLATDKAISLEQLSELHRLKTGALIESAVSMASCLSPQASEETDEHLRKYARAIGLAFQIQDDILDVTSDTLTLGKPQGSDVENNKSTFVTHLGLQGAKEALKTQYQEALQALTQLPYNTEDLRCFTDYMVARIH</sequence>
<dbReference type="InterPro" id="IPR053378">
    <property type="entry name" value="Prenyl_diphosphate_synthase"/>
</dbReference>
<keyword evidence="9" id="KW-1185">Reference proteome</keyword>
<dbReference type="PANTHER" id="PTHR43281:SF1">
    <property type="entry name" value="FARNESYL DIPHOSPHATE SYNTHASE"/>
    <property type="match status" value="1"/>
</dbReference>
<dbReference type="Gene3D" id="1.10.600.10">
    <property type="entry name" value="Farnesyl Diphosphate Synthase"/>
    <property type="match status" value="1"/>
</dbReference>
<dbReference type="EMBL" id="JBHRSW010000017">
    <property type="protein sequence ID" value="MFC3122086.1"/>
    <property type="molecule type" value="Genomic_DNA"/>
</dbReference>
<accession>A0ABV7FRM4</accession>
<dbReference type="InterPro" id="IPR008949">
    <property type="entry name" value="Isoprenoid_synthase_dom_sf"/>
</dbReference>
<dbReference type="SFLD" id="SFLDG01017">
    <property type="entry name" value="Polyprenyl_Transferase_Like"/>
    <property type="match status" value="1"/>
</dbReference>
<gene>
    <name evidence="8" type="ORF">ACFOHL_10670</name>
</gene>
<evidence type="ECO:0000256" key="7">
    <source>
        <dbReference type="RuleBase" id="RU004466"/>
    </source>
</evidence>
<dbReference type="NCBIfam" id="NF045485">
    <property type="entry name" value="FPPsyn"/>
    <property type="match status" value="1"/>
</dbReference>
<organism evidence="8 9">
    <name type="scientific">Agaribacter flavus</name>
    <dbReference type="NCBI Taxonomy" id="1902781"/>
    <lineage>
        <taxon>Bacteria</taxon>
        <taxon>Pseudomonadati</taxon>
        <taxon>Pseudomonadota</taxon>
        <taxon>Gammaproteobacteria</taxon>
        <taxon>Alteromonadales</taxon>
        <taxon>Alteromonadaceae</taxon>
        <taxon>Agaribacter</taxon>
    </lineage>
</organism>
<evidence type="ECO:0000256" key="1">
    <source>
        <dbReference type="ARBA" id="ARBA00001946"/>
    </source>
</evidence>
<keyword evidence="6" id="KW-0414">Isoprene biosynthesis</keyword>
<evidence type="ECO:0000256" key="2">
    <source>
        <dbReference type="ARBA" id="ARBA00006706"/>
    </source>
</evidence>
<comment type="caution">
    <text evidence="8">The sequence shown here is derived from an EMBL/GenBank/DDBJ whole genome shotgun (WGS) entry which is preliminary data.</text>
</comment>
<dbReference type="InterPro" id="IPR033749">
    <property type="entry name" value="Polyprenyl_synt_CS"/>
</dbReference>
<evidence type="ECO:0000313" key="9">
    <source>
        <dbReference type="Proteomes" id="UP001595478"/>
    </source>
</evidence>
<dbReference type="Pfam" id="PF00348">
    <property type="entry name" value="polyprenyl_synt"/>
    <property type="match status" value="1"/>
</dbReference>
<dbReference type="EC" id="2.5.1.-" evidence="8"/>
<dbReference type="InterPro" id="IPR000092">
    <property type="entry name" value="Polyprenyl_synt"/>
</dbReference>
<dbReference type="PANTHER" id="PTHR43281">
    <property type="entry name" value="FARNESYL DIPHOSPHATE SYNTHASE"/>
    <property type="match status" value="1"/>
</dbReference>
<dbReference type="PROSITE" id="PS00444">
    <property type="entry name" value="POLYPRENYL_SYNTHASE_2"/>
    <property type="match status" value="1"/>
</dbReference>
<protein>
    <submittedName>
        <fullName evidence="8">Polyprenyl synthetase family protein</fullName>
        <ecNumber evidence="8">2.5.1.-</ecNumber>
    </submittedName>
</protein>
<comment type="cofactor">
    <cofactor evidence="1">
        <name>Mg(2+)</name>
        <dbReference type="ChEBI" id="CHEBI:18420"/>
    </cofactor>
</comment>
<evidence type="ECO:0000256" key="4">
    <source>
        <dbReference type="ARBA" id="ARBA00022723"/>
    </source>
</evidence>